<dbReference type="PRINTS" id="PR00344">
    <property type="entry name" value="BCTRLSENSOR"/>
</dbReference>
<evidence type="ECO:0000256" key="6">
    <source>
        <dbReference type="ARBA" id="ARBA00022679"/>
    </source>
</evidence>
<dbReference type="GO" id="GO:0000155">
    <property type="term" value="F:phosphorelay sensor kinase activity"/>
    <property type="evidence" value="ECO:0007669"/>
    <property type="project" value="InterPro"/>
</dbReference>
<evidence type="ECO:0000259" key="15">
    <source>
        <dbReference type="PROSITE" id="PS50109"/>
    </source>
</evidence>
<keyword evidence="4" id="KW-1003">Cell membrane</keyword>
<dbReference type="EC" id="2.7.13.3" evidence="3"/>
<name>A0A5K7ZE68_9BACT</name>
<evidence type="ECO:0000256" key="12">
    <source>
        <dbReference type="ARBA" id="ARBA00023012"/>
    </source>
</evidence>
<protein>
    <recommendedName>
        <fullName evidence="3">histidine kinase</fullName>
        <ecNumber evidence="3">2.7.13.3</ecNumber>
    </recommendedName>
</protein>
<feature type="domain" description="Histidine kinase" evidence="15">
    <location>
        <begin position="334"/>
        <end position="551"/>
    </location>
</feature>
<evidence type="ECO:0000256" key="2">
    <source>
        <dbReference type="ARBA" id="ARBA00004651"/>
    </source>
</evidence>
<dbReference type="GO" id="GO:0005886">
    <property type="term" value="C:plasma membrane"/>
    <property type="evidence" value="ECO:0007669"/>
    <property type="project" value="UniProtKB-SubCell"/>
</dbReference>
<dbReference type="InterPro" id="IPR036890">
    <property type="entry name" value="HATPase_C_sf"/>
</dbReference>
<dbReference type="SUPFAM" id="SSF47384">
    <property type="entry name" value="Homodimeric domain of signal transducing histidine kinase"/>
    <property type="match status" value="1"/>
</dbReference>
<keyword evidence="10" id="KW-0067">ATP-binding</keyword>
<dbReference type="InterPro" id="IPR003594">
    <property type="entry name" value="HATPase_dom"/>
</dbReference>
<dbReference type="PANTHER" id="PTHR43065:SF46">
    <property type="entry name" value="C4-DICARBOXYLATE TRANSPORT SENSOR PROTEIN DCTB"/>
    <property type="match status" value="1"/>
</dbReference>
<dbReference type="Pfam" id="PF02743">
    <property type="entry name" value="dCache_1"/>
    <property type="match status" value="1"/>
</dbReference>
<dbReference type="InterPro" id="IPR004358">
    <property type="entry name" value="Sig_transdc_His_kin-like_C"/>
</dbReference>
<proteinExistence type="predicted"/>
<evidence type="ECO:0000256" key="4">
    <source>
        <dbReference type="ARBA" id="ARBA00022475"/>
    </source>
</evidence>
<evidence type="ECO:0000256" key="10">
    <source>
        <dbReference type="ARBA" id="ARBA00022840"/>
    </source>
</evidence>
<keyword evidence="5" id="KW-0597">Phosphoprotein</keyword>
<reference evidence="16 17" key="1">
    <citation type="submission" date="2019-11" db="EMBL/GenBank/DDBJ databases">
        <title>Comparative genomics of hydrocarbon-degrading Desulfosarcina strains.</title>
        <authorList>
            <person name="Watanabe M."/>
            <person name="Kojima H."/>
            <person name="Fukui M."/>
        </authorList>
    </citation>
    <scope>NUCLEOTIDE SEQUENCE [LARGE SCALE GENOMIC DNA]</scope>
    <source>
        <strain evidence="16 17">PP31</strain>
    </source>
</reference>
<dbReference type="Proteomes" id="UP000427769">
    <property type="component" value="Chromosome"/>
</dbReference>
<dbReference type="CDD" id="cd00082">
    <property type="entry name" value="HisKA"/>
    <property type="match status" value="1"/>
</dbReference>
<keyword evidence="11 14" id="KW-1133">Transmembrane helix</keyword>
<evidence type="ECO:0000256" key="8">
    <source>
        <dbReference type="ARBA" id="ARBA00022741"/>
    </source>
</evidence>
<dbReference type="EMBL" id="AP021875">
    <property type="protein sequence ID" value="BBO79110.1"/>
    <property type="molecule type" value="Genomic_DNA"/>
</dbReference>
<dbReference type="SMART" id="SM00387">
    <property type="entry name" value="HATPase_c"/>
    <property type="match status" value="1"/>
</dbReference>
<keyword evidence="17" id="KW-1185">Reference proteome</keyword>
<dbReference type="PROSITE" id="PS50109">
    <property type="entry name" value="HIS_KIN"/>
    <property type="match status" value="1"/>
</dbReference>
<keyword evidence="6" id="KW-0808">Transferase</keyword>
<feature type="transmembrane region" description="Helical" evidence="14">
    <location>
        <begin position="280"/>
        <end position="302"/>
    </location>
</feature>
<dbReference type="Gene3D" id="3.30.565.10">
    <property type="entry name" value="Histidine kinase-like ATPase, C-terminal domain"/>
    <property type="match status" value="1"/>
</dbReference>
<dbReference type="SMART" id="SM00388">
    <property type="entry name" value="HisKA"/>
    <property type="match status" value="1"/>
</dbReference>
<dbReference type="InterPro" id="IPR033479">
    <property type="entry name" value="dCache_1"/>
</dbReference>
<keyword evidence="13 14" id="KW-0472">Membrane</keyword>
<dbReference type="PANTHER" id="PTHR43065">
    <property type="entry name" value="SENSOR HISTIDINE KINASE"/>
    <property type="match status" value="1"/>
</dbReference>
<evidence type="ECO:0000256" key="3">
    <source>
        <dbReference type="ARBA" id="ARBA00012438"/>
    </source>
</evidence>
<comment type="catalytic activity">
    <reaction evidence="1">
        <text>ATP + protein L-histidine = ADP + protein N-phospho-L-histidine.</text>
        <dbReference type="EC" id="2.7.13.3"/>
    </reaction>
</comment>
<organism evidence="16 17">
    <name type="scientific">Desulfosarcina widdelii</name>
    <dbReference type="NCBI Taxonomy" id="947919"/>
    <lineage>
        <taxon>Bacteria</taxon>
        <taxon>Pseudomonadati</taxon>
        <taxon>Thermodesulfobacteriota</taxon>
        <taxon>Desulfobacteria</taxon>
        <taxon>Desulfobacterales</taxon>
        <taxon>Desulfosarcinaceae</taxon>
        <taxon>Desulfosarcina</taxon>
    </lineage>
</organism>
<dbReference type="CDD" id="cd18774">
    <property type="entry name" value="PDC2_HK_sensor"/>
    <property type="match status" value="1"/>
</dbReference>
<keyword evidence="7 14" id="KW-0812">Transmembrane</keyword>
<dbReference type="FunFam" id="3.30.565.10:FF:000006">
    <property type="entry name" value="Sensor histidine kinase WalK"/>
    <property type="match status" value="1"/>
</dbReference>
<evidence type="ECO:0000256" key="5">
    <source>
        <dbReference type="ARBA" id="ARBA00022553"/>
    </source>
</evidence>
<dbReference type="InterPro" id="IPR036097">
    <property type="entry name" value="HisK_dim/P_sf"/>
</dbReference>
<evidence type="ECO:0000313" key="16">
    <source>
        <dbReference type="EMBL" id="BBO79110.1"/>
    </source>
</evidence>
<dbReference type="SUPFAM" id="SSF55874">
    <property type="entry name" value="ATPase domain of HSP90 chaperone/DNA topoisomerase II/histidine kinase"/>
    <property type="match status" value="1"/>
</dbReference>
<dbReference type="Pfam" id="PF02518">
    <property type="entry name" value="HATPase_c"/>
    <property type="match status" value="1"/>
</dbReference>
<evidence type="ECO:0000313" key="17">
    <source>
        <dbReference type="Proteomes" id="UP000427769"/>
    </source>
</evidence>
<feature type="transmembrane region" description="Helical" evidence="14">
    <location>
        <begin position="12"/>
        <end position="34"/>
    </location>
</feature>
<evidence type="ECO:0000256" key="9">
    <source>
        <dbReference type="ARBA" id="ARBA00022777"/>
    </source>
</evidence>
<gene>
    <name evidence="16" type="ORF">DSCW_65270</name>
</gene>
<comment type="subcellular location">
    <subcellularLocation>
        <location evidence="2">Cell membrane</location>
        <topology evidence="2">Multi-pass membrane protein</topology>
    </subcellularLocation>
</comment>
<dbReference type="AlphaFoldDB" id="A0A5K7ZE68"/>
<keyword evidence="12" id="KW-0902">Two-component regulatory system</keyword>
<evidence type="ECO:0000256" key="11">
    <source>
        <dbReference type="ARBA" id="ARBA00022989"/>
    </source>
</evidence>
<dbReference type="OrthoDB" id="9777714at2"/>
<dbReference type="InterPro" id="IPR005467">
    <property type="entry name" value="His_kinase_dom"/>
</dbReference>
<dbReference type="InterPro" id="IPR003661">
    <property type="entry name" value="HisK_dim/P_dom"/>
</dbReference>
<dbReference type="CDD" id="cd18773">
    <property type="entry name" value="PDC1_HK_sensor"/>
    <property type="match status" value="1"/>
</dbReference>
<evidence type="ECO:0000256" key="7">
    <source>
        <dbReference type="ARBA" id="ARBA00022692"/>
    </source>
</evidence>
<evidence type="ECO:0000256" key="14">
    <source>
        <dbReference type="SAM" id="Phobius"/>
    </source>
</evidence>
<keyword evidence="9 16" id="KW-0418">Kinase</keyword>
<evidence type="ECO:0000256" key="1">
    <source>
        <dbReference type="ARBA" id="ARBA00000085"/>
    </source>
</evidence>
<sequence length="555" mass="62129">MKRSLYKNLRIKLISITLVVSVGPLVLLGAAIYYQFGKLYKERINDQIRHMARSQSNAVDVFLKERTTILAMMVETQSFESLSNQENLTRLFWKINRRAEGLGLVDLGVIDSQGNQLAYCGPYNLKGLNYYQQPWFDQVLRRGKFISDVFMGFRQVPHIIIAVKGACDNGCWILRATIDSEIINRLVRSAQVGTSGDAFIVSRKGVFQTRPRFEGAILAQSDIDTQRFGEGTTVVEKIEESGDVRYLGGAWLKDSEWMLVISQIAGQRHGWLAGIRNTEILIIATGCVVILFAIVLISHTLVRHLEQTDNEMSELNAQLIQQDKLAALGKMAAGIAHEINNPLAVIGEKAGWMEDLLAEEEFQNSDNYDEFADSISKIEDHVDRARKITHRMLGFARRMEPRLDDVEVNQVLDQTIDILANHASINDIEIHKSFADRLPVIASDQSQLQQVFMNLINNAIDAIGKDGNIDVRTQLDKGWIRVVIEDDGPGIPEPVQKKIFDPFYTTKPNGKGTGLGLSISYNIIEKMGGRITVDSTLGKGTTFTVSLPLVLPEKK</sequence>
<dbReference type="Gene3D" id="1.10.287.130">
    <property type="match status" value="1"/>
</dbReference>
<dbReference type="Pfam" id="PF00512">
    <property type="entry name" value="HisKA"/>
    <property type="match status" value="1"/>
</dbReference>
<evidence type="ECO:0000256" key="13">
    <source>
        <dbReference type="ARBA" id="ARBA00023136"/>
    </source>
</evidence>
<accession>A0A5K7ZE68</accession>
<dbReference type="KEGG" id="dwd:DSCW_65270"/>
<dbReference type="RefSeq" id="WP_155307673.1">
    <property type="nucleotide sequence ID" value="NZ_AP021875.1"/>
</dbReference>
<dbReference type="GO" id="GO:0005524">
    <property type="term" value="F:ATP binding"/>
    <property type="evidence" value="ECO:0007669"/>
    <property type="project" value="UniProtKB-KW"/>
</dbReference>
<keyword evidence="8" id="KW-0547">Nucleotide-binding</keyword>